<dbReference type="Gene3D" id="1.20.1250.20">
    <property type="entry name" value="MFS general substrate transporter like domains"/>
    <property type="match status" value="2"/>
</dbReference>
<evidence type="ECO:0000256" key="3">
    <source>
        <dbReference type="ARBA" id="ARBA00022692"/>
    </source>
</evidence>
<feature type="transmembrane region" description="Helical" evidence="6">
    <location>
        <begin position="317"/>
        <end position="335"/>
    </location>
</feature>
<feature type="transmembrane region" description="Helical" evidence="6">
    <location>
        <begin position="122"/>
        <end position="143"/>
    </location>
</feature>
<evidence type="ECO:0000256" key="5">
    <source>
        <dbReference type="ARBA" id="ARBA00023136"/>
    </source>
</evidence>
<feature type="transmembrane region" description="Helical" evidence="6">
    <location>
        <begin position="30"/>
        <end position="51"/>
    </location>
</feature>
<feature type="transmembrane region" description="Helical" evidence="6">
    <location>
        <begin position="356"/>
        <end position="377"/>
    </location>
</feature>
<gene>
    <name evidence="8" type="ORF">H9654_12895</name>
</gene>
<feature type="transmembrane region" description="Helical" evidence="6">
    <location>
        <begin position="227"/>
        <end position="251"/>
    </location>
</feature>
<dbReference type="AlphaFoldDB" id="A0A8X8FX63"/>
<dbReference type="Proteomes" id="UP000636938">
    <property type="component" value="Unassembled WGS sequence"/>
</dbReference>
<evidence type="ECO:0000313" key="9">
    <source>
        <dbReference type="Proteomes" id="UP000636938"/>
    </source>
</evidence>
<organism evidence="8 9">
    <name type="scientific">Stenotrophomonas lacuserhaii</name>
    <dbReference type="NCBI Taxonomy" id="2760084"/>
    <lineage>
        <taxon>Bacteria</taxon>
        <taxon>Pseudomonadati</taxon>
        <taxon>Pseudomonadota</taxon>
        <taxon>Gammaproteobacteria</taxon>
        <taxon>Lysobacterales</taxon>
        <taxon>Lysobacteraceae</taxon>
        <taxon>Stenotrophomonas</taxon>
    </lineage>
</organism>
<evidence type="ECO:0000256" key="4">
    <source>
        <dbReference type="ARBA" id="ARBA00022989"/>
    </source>
</evidence>
<dbReference type="RefSeq" id="WP_191771164.1">
    <property type="nucleotide sequence ID" value="NZ_JACSQS010000014.1"/>
</dbReference>
<evidence type="ECO:0000256" key="6">
    <source>
        <dbReference type="SAM" id="Phobius"/>
    </source>
</evidence>
<comment type="subcellular location">
    <subcellularLocation>
        <location evidence="1">Cell membrane</location>
        <topology evidence="1">Multi-pass membrane protein</topology>
    </subcellularLocation>
</comment>
<dbReference type="GO" id="GO:0005886">
    <property type="term" value="C:plasma membrane"/>
    <property type="evidence" value="ECO:0007669"/>
    <property type="project" value="UniProtKB-SubCell"/>
</dbReference>
<dbReference type="InterPro" id="IPR020846">
    <property type="entry name" value="MFS_dom"/>
</dbReference>
<dbReference type="PANTHER" id="PTHR43124">
    <property type="entry name" value="PURINE EFFLUX PUMP PBUE"/>
    <property type="match status" value="1"/>
</dbReference>
<evidence type="ECO:0000256" key="1">
    <source>
        <dbReference type="ARBA" id="ARBA00004651"/>
    </source>
</evidence>
<name>A0A8X8FX63_9GAMM</name>
<keyword evidence="2" id="KW-1003">Cell membrane</keyword>
<dbReference type="SUPFAM" id="SSF103473">
    <property type="entry name" value="MFS general substrate transporter"/>
    <property type="match status" value="1"/>
</dbReference>
<evidence type="ECO:0000313" key="8">
    <source>
        <dbReference type="EMBL" id="MBD7955098.1"/>
    </source>
</evidence>
<keyword evidence="4 6" id="KW-1133">Transmembrane helix</keyword>
<evidence type="ECO:0000256" key="2">
    <source>
        <dbReference type="ARBA" id="ARBA00022475"/>
    </source>
</evidence>
<dbReference type="InterPro" id="IPR011701">
    <property type="entry name" value="MFS"/>
</dbReference>
<feature type="transmembrane region" description="Helical" evidence="6">
    <location>
        <begin position="186"/>
        <end position="206"/>
    </location>
</feature>
<proteinExistence type="predicted"/>
<keyword evidence="5 6" id="KW-0472">Membrane</keyword>
<feature type="transmembrane region" description="Helical" evidence="6">
    <location>
        <begin position="293"/>
        <end position="311"/>
    </location>
</feature>
<dbReference type="Pfam" id="PF07690">
    <property type="entry name" value="MFS_1"/>
    <property type="match status" value="1"/>
</dbReference>
<dbReference type="GO" id="GO:0022857">
    <property type="term" value="F:transmembrane transporter activity"/>
    <property type="evidence" value="ECO:0007669"/>
    <property type="project" value="InterPro"/>
</dbReference>
<feature type="transmembrane region" description="Helical" evidence="6">
    <location>
        <begin position="155"/>
        <end position="174"/>
    </location>
</feature>
<dbReference type="InterPro" id="IPR036259">
    <property type="entry name" value="MFS_trans_sf"/>
</dbReference>
<protein>
    <submittedName>
        <fullName evidence="8">MFS transporter</fullName>
    </submittedName>
</protein>
<dbReference type="PROSITE" id="PS50850">
    <property type="entry name" value="MFS"/>
    <property type="match status" value="1"/>
</dbReference>
<reference evidence="8 9" key="1">
    <citation type="submission" date="2020-08" db="EMBL/GenBank/DDBJ databases">
        <title>A Genomic Blueprint of the Chicken Gut Microbiome.</title>
        <authorList>
            <person name="Gilroy R."/>
            <person name="Ravi A."/>
            <person name="Getino M."/>
            <person name="Pursley I."/>
            <person name="Horton D.L."/>
            <person name="Alikhan N.-F."/>
            <person name="Baker D."/>
            <person name="Gharbi K."/>
            <person name="Hall N."/>
            <person name="Watson M."/>
            <person name="Adriaenssens E.M."/>
            <person name="Foster-Nyarko E."/>
            <person name="Jarju S."/>
            <person name="Secka A."/>
            <person name="Antonio M."/>
            <person name="Oren A."/>
            <person name="Chaudhuri R."/>
            <person name="La Ragione R.M."/>
            <person name="Hildebrand F."/>
            <person name="Pallen M.J."/>
        </authorList>
    </citation>
    <scope>NUCLEOTIDE SEQUENCE [LARGE SCALE GENOMIC DNA]</scope>
    <source>
        <strain evidence="8 9">Sa5BUN4</strain>
    </source>
</reference>
<dbReference type="CDD" id="cd17324">
    <property type="entry name" value="MFS_NepI_like"/>
    <property type="match status" value="1"/>
</dbReference>
<dbReference type="PANTHER" id="PTHR43124:SF3">
    <property type="entry name" value="CHLORAMPHENICOL EFFLUX PUMP RV0191"/>
    <property type="match status" value="1"/>
</dbReference>
<feature type="domain" description="Major facilitator superfamily (MFS) profile" evidence="7">
    <location>
        <begin position="31"/>
        <end position="405"/>
    </location>
</feature>
<dbReference type="InterPro" id="IPR050189">
    <property type="entry name" value="MFS_Efflux_Transporters"/>
</dbReference>
<comment type="caution">
    <text evidence="8">The sequence shown here is derived from an EMBL/GenBank/DDBJ whole genome shotgun (WGS) entry which is preliminary data.</text>
</comment>
<feature type="transmembrane region" description="Helical" evidence="6">
    <location>
        <begin position="71"/>
        <end position="90"/>
    </location>
</feature>
<feature type="transmembrane region" description="Helical" evidence="6">
    <location>
        <begin position="97"/>
        <end position="116"/>
    </location>
</feature>
<keyword evidence="3 6" id="KW-0812">Transmembrane</keyword>
<sequence>MPRIFPVNPSAPPVATSTLAAVLSPRQRTFILLALSLGGFAIGTSEFASMGLMLDISRGLSITEAQVGHLISAYAIGVVVGAPVLAFAGAGISRRSLLLGLMGFYAIGNLASALAPNYHTMLLARFVAGLPHGAYFGVAMLVAASISPPAQRGAAVSKVLLGLSIAILVGNPLTTWLGQQFTWRTAFALVSLLALATVVMVSRHLAPDPNEVRTSPMRELRAFNTTQVWLALAIGSIGFAGMFCVFTYLAPTLVNVTGIDERWMPAAVGLFGVGAIIGNMLGGWLVDRLQFRAAGVLLAWSVVVLLLFPLAAHSPWAMVPAIIAVGTMGALAVALQTRLMDAAGEAQTLAAASNHAAFNTANALGPWLGGMAIGGGFGYASTGYVGAATAAAGLLLWGVSVVIERRRGAGSMAVGASNG</sequence>
<evidence type="ECO:0000259" key="7">
    <source>
        <dbReference type="PROSITE" id="PS50850"/>
    </source>
</evidence>
<keyword evidence="9" id="KW-1185">Reference proteome</keyword>
<dbReference type="EMBL" id="JACSQS010000014">
    <property type="protein sequence ID" value="MBD7955098.1"/>
    <property type="molecule type" value="Genomic_DNA"/>
</dbReference>
<feature type="transmembrane region" description="Helical" evidence="6">
    <location>
        <begin position="383"/>
        <end position="403"/>
    </location>
</feature>
<accession>A0A8X8FX63</accession>
<feature type="transmembrane region" description="Helical" evidence="6">
    <location>
        <begin position="263"/>
        <end position="286"/>
    </location>
</feature>